<evidence type="ECO:0000313" key="9">
    <source>
        <dbReference type="EMBL" id="TKA35413.1"/>
    </source>
</evidence>
<comment type="caution">
    <text evidence="9">The sequence shown here is derived from an EMBL/GenBank/DDBJ whole genome shotgun (WGS) entry which is preliminary data.</text>
</comment>
<feature type="transmembrane region" description="Helical" evidence="7">
    <location>
        <begin position="398"/>
        <end position="422"/>
    </location>
</feature>
<evidence type="ECO:0000256" key="3">
    <source>
        <dbReference type="ARBA" id="ARBA00022692"/>
    </source>
</evidence>
<keyword evidence="3 7" id="KW-0812">Transmembrane</keyword>
<feature type="transmembrane region" description="Helical" evidence="7">
    <location>
        <begin position="326"/>
        <end position="344"/>
    </location>
</feature>
<keyword evidence="2" id="KW-0813">Transport</keyword>
<accession>A0A4U0UIE2</accession>
<feature type="transmembrane region" description="Helical" evidence="7">
    <location>
        <begin position="51"/>
        <end position="68"/>
    </location>
</feature>
<evidence type="ECO:0000256" key="6">
    <source>
        <dbReference type="ARBA" id="ARBA00023136"/>
    </source>
</evidence>
<dbReference type="Proteomes" id="UP000310066">
    <property type="component" value="Unassembled WGS sequence"/>
</dbReference>
<sequence length="506" mass="55226">MSTYPQAPREPPVAYHNNGVVHDYEKNPMYEKDESPMGSGHNGEYDNGGPASLVLSFIIVGFFLLLTMQALAELAVLYPVNGAFFIYICRFIEKSWGFACGWDYAISWLTVLPFEITAAGITIGFWPAGANVNIGVWITVFLVALSAIQIFGVRGYGEVEFVLSVIKILACTGFIILGIIIDCGGVKSDPRGYIGTEYWRAPYAAFRNGFPGFCSNFVNAAFAFGGTELVGLAAAEAANPLKAIPTATKQVFWRITFFYIVNLLLIGLIVPANSDALLGASGANTKASPFVLAIETAGIKGTRTIQALAGQGMAPKFLAYVDKHGRPLYCVILQIAFGFLAFANEATTNGGVFFNWLLSLSGLAYFFIWGSICLAHIRFRAGWKAQGRTLDEIPYRAPFGVAGSIVGCILACLCLMATFYTALYPIGGSPDASAFFQSYLTALVILVLYVGWKIYTRDATFFIRAKDMDLNTGLRTNLAELQEERQRLNVDRGWKSMPMRMVRAIA</sequence>
<dbReference type="EMBL" id="NAJP01000069">
    <property type="protein sequence ID" value="TKA35413.1"/>
    <property type="molecule type" value="Genomic_DNA"/>
</dbReference>
<organism evidence="9 10">
    <name type="scientific">Friedmanniomyces endolithicus</name>
    <dbReference type="NCBI Taxonomy" id="329885"/>
    <lineage>
        <taxon>Eukaryota</taxon>
        <taxon>Fungi</taxon>
        <taxon>Dikarya</taxon>
        <taxon>Ascomycota</taxon>
        <taxon>Pezizomycotina</taxon>
        <taxon>Dothideomycetes</taxon>
        <taxon>Dothideomycetidae</taxon>
        <taxon>Mycosphaerellales</taxon>
        <taxon>Teratosphaeriaceae</taxon>
        <taxon>Friedmanniomyces</taxon>
    </lineage>
</organism>
<dbReference type="InterPro" id="IPR004841">
    <property type="entry name" value="AA-permease/SLC12A_dom"/>
</dbReference>
<comment type="subcellular location">
    <subcellularLocation>
        <location evidence="1">Membrane</location>
        <topology evidence="1">Multi-pass membrane protein</topology>
    </subcellularLocation>
</comment>
<dbReference type="Pfam" id="PF00324">
    <property type="entry name" value="AA_permease"/>
    <property type="match status" value="1"/>
</dbReference>
<dbReference type="InterPro" id="IPR050524">
    <property type="entry name" value="APC_YAT"/>
</dbReference>
<dbReference type="InterPro" id="IPR004840">
    <property type="entry name" value="Amino_acid_permease_CS"/>
</dbReference>
<evidence type="ECO:0000313" key="10">
    <source>
        <dbReference type="Proteomes" id="UP000310066"/>
    </source>
</evidence>
<gene>
    <name evidence="9" type="ORF">B0A54_12073</name>
</gene>
<evidence type="ECO:0000259" key="8">
    <source>
        <dbReference type="Pfam" id="PF00324"/>
    </source>
</evidence>
<dbReference type="Gene3D" id="1.20.1740.10">
    <property type="entry name" value="Amino acid/polyamine transporter I"/>
    <property type="match status" value="1"/>
</dbReference>
<dbReference type="PANTHER" id="PTHR43341:SF1">
    <property type="entry name" value="GENERAL AMINO-ACID PERMEASE GAP1"/>
    <property type="match status" value="1"/>
</dbReference>
<dbReference type="GO" id="GO:0015171">
    <property type="term" value="F:amino acid transmembrane transporter activity"/>
    <property type="evidence" value="ECO:0007669"/>
    <property type="project" value="TreeGrafter"/>
</dbReference>
<feature type="transmembrane region" description="Helical" evidence="7">
    <location>
        <begin position="356"/>
        <end position="377"/>
    </location>
</feature>
<feature type="transmembrane region" description="Helical" evidence="7">
    <location>
        <begin position="161"/>
        <end position="181"/>
    </location>
</feature>
<feature type="transmembrane region" description="Helical" evidence="7">
    <location>
        <begin position="251"/>
        <end position="270"/>
    </location>
</feature>
<keyword evidence="5 7" id="KW-1133">Transmembrane helix</keyword>
<keyword evidence="4" id="KW-0029">Amino-acid transport</keyword>
<dbReference type="PROSITE" id="PS00218">
    <property type="entry name" value="AMINO_ACID_PERMEASE_1"/>
    <property type="match status" value="1"/>
</dbReference>
<dbReference type="OrthoDB" id="3900342at2759"/>
<evidence type="ECO:0000256" key="7">
    <source>
        <dbReference type="SAM" id="Phobius"/>
    </source>
</evidence>
<reference evidence="9 10" key="1">
    <citation type="submission" date="2017-03" db="EMBL/GenBank/DDBJ databases">
        <title>Genomes of endolithic fungi from Antarctica.</title>
        <authorList>
            <person name="Coleine C."/>
            <person name="Masonjones S."/>
            <person name="Stajich J.E."/>
        </authorList>
    </citation>
    <scope>NUCLEOTIDE SEQUENCE [LARGE SCALE GENOMIC DNA]</scope>
    <source>
        <strain evidence="9 10">CCFEE 5311</strain>
    </source>
</reference>
<feature type="domain" description="Amino acid permease/ SLC12A" evidence="8">
    <location>
        <begin position="47"/>
        <end position="301"/>
    </location>
</feature>
<feature type="transmembrane region" description="Helical" evidence="7">
    <location>
        <begin position="134"/>
        <end position="154"/>
    </location>
</feature>
<dbReference type="GO" id="GO:0016020">
    <property type="term" value="C:membrane"/>
    <property type="evidence" value="ECO:0007669"/>
    <property type="project" value="UniProtKB-SubCell"/>
</dbReference>
<evidence type="ECO:0000256" key="1">
    <source>
        <dbReference type="ARBA" id="ARBA00004141"/>
    </source>
</evidence>
<dbReference type="PANTHER" id="PTHR43341">
    <property type="entry name" value="AMINO ACID PERMEASE"/>
    <property type="match status" value="1"/>
</dbReference>
<protein>
    <recommendedName>
        <fullName evidence="8">Amino acid permease/ SLC12A domain-containing protein</fullName>
    </recommendedName>
</protein>
<name>A0A4U0UIE2_9PEZI</name>
<dbReference type="PIRSF" id="PIRSF006060">
    <property type="entry name" value="AA_transporter"/>
    <property type="match status" value="1"/>
</dbReference>
<evidence type="ECO:0000256" key="4">
    <source>
        <dbReference type="ARBA" id="ARBA00022970"/>
    </source>
</evidence>
<dbReference type="AlphaFoldDB" id="A0A4U0UIE2"/>
<evidence type="ECO:0000256" key="2">
    <source>
        <dbReference type="ARBA" id="ARBA00022448"/>
    </source>
</evidence>
<feature type="transmembrane region" description="Helical" evidence="7">
    <location>
        <begin position="434"/>
        <end position="455"/>
    </location>
</feature>
<proteinExistence type="predicted"/>
<evidence type="ECO:0000256" key="5">
    <source>
        <dbReference type="ARBA" id="ARBA00022989"/>
    </source>
</evidence>
<keyword evidence="6 7" id="KW-0472">Membrane</keyword>
<feature type="transmembrane region" description="Helical" evidence="7">
    <location>
        <begin position="104"/>
        <end position="128"/>
    </location>
</feature>
<dbReference type="STRING" id="329885.A0A4U0UIE2"/>